<evidence type="ECO:0000256" key="7">
    <source>
        <dbReference type="ARBA" id="ARBA00023136"/>
    </source>
</evidence>
<feature type="transmembrane region" description="Helical" evidence="8">
    <location>
        <begin position="1171"/>
        <end position="1189"/>
    </location>
</feature>
<keyword evidence="5" id="KW-0067">ATP-binding</keyword>
<dbReference type="Pfam" id="PF01061">
    <property type="entry name" value="ABC2_membrane"/>
    <property type="match status" value="2"/>
</dbReference>
<proteinExistence type="predicted"/>
<dbReference type="GO" id="GO:0016020">
    <property type="term" value="C:membrane"/>
    <property type="evidence" value="ECO:0007669"/>
    <property type="project" value="UniProtKB-SubCell"/>
</dbReference>
<dbReference type="InterPro" id="IPR003439">
    <property type="entry name" value="ABC_transporter-like_ATP-bd"/>
</dbReference>
<evidence type="ECO:0000313" key="10">
    <source>
        <dbReference type="EMBL" id="CCI42838.1"/>
    </source>
</evidence>
<organism evidence="10 11">
    <name type="scientific">Albugo candida</name>
    <dbReference type="NCBI Taxonomy" id="65357"/>
    <lineage>
        <taxon>Eukaryota</taxon>
        <taxon>Sar</taxon>
        <taxon>Stramenopiles</taxon>
        <taxon>Oomycota</taxon>
        <taxon>Peronosporomycetes</taxon>
        <taxon>Albuginales</taxon>
        <taxon>Albuginaceae</taxon>
        <taxon>Albugo</taxon>
    </lineage>
</organism>
<dbReference type="InParanoid" id="A0A024G7W3"/>
<dbReference type="GO" id="GO:0140359">
    <property type="term" value="F:ABC-type transporter activity"/>
    <property type="evidence" value="ECO:0007669"/>
    <property type="project" value="InterPro"/>
</dbReference>
<accession>A0A024G7W3</accession>
<evidence type="ECO:0000256" key="8">
    <source>
        <dbReference type="SAM" id="Phobius"/>
    </source>
</evidence>
<dbReference type="FunFam" id="3.40.50.300:FF:000289">
    <property type="entry name" value="ABC transporter G family member 31"/>
    <property type="match status" value="1"/>
</dbReference>
<name>A0A024G7W3_9STRA</name>
<keyword evidence="11" id="KW-1185">Reference proteome</keyword>
<dbReference type="SUPFAM" id="SSF52540">
    <property type="entry name" value="P-loop containing nucleoside triphosphate hydrolases"/>
    <property type="match status" value="2"/>
</dbReference>
<reference evidence="10 11" key="1">
    <citation type="submission" date="2012-05" db="EMBL/GenBank/DDBJ databases">
        <title>Recombination and specialization in a pathogen metapopulation.</title>
        <authorList>
            <person name="Gardiner A."/>
            <person name="Kemen E."/>
            <person name="Schultz-Larsen T."/>
            <person name="MacLean D."/>
            <person name="Van Oosterhout C."/>
            <person name="Jones J.D.G."/>
        </authorList>
    </citation>
    <scope>NUCLEOTIDE SEQUENCE [LARGE SCALE GENOMIC DNA]</scope>
    <source>
        <strain evidence="10 11">Ac Nc2</strain>
    </source>
</reference>
<feature type="transmembrane region" description="Helical" evidence="8">
    <location>
        <begin position="639"/>
        <end position="662"/>
    </location>
</feature>
<dbReference type="STRING" id="65357.A0A024G7W3"/>
<evidence type="ECO:0000256" key="2">
    <source>
        <dbReference type="ARBA" id="ARBA00022448"/>
    </source>
</evidence>
<feature type="transmembrane region" description="Helical" evidence="8">
    <location>
        <begin position="1061"/>
        <end position="1081"/>
    </location>
</feature>
<keyword evidence="4" id="KW-0547">Nucleotide-binding</keyword>
<feature type="transmembrane region" description="Helical" evidence="8">
    <location>
        <begin position="483"/>
        <end position="508"/>
    </location>
</feature>
<dbReference type="InterPro" id="IPR027417">
    <property type="entry name" value="P-loop_NTPase"/>
</dbReference>
<dbReference type="SMART" id="SM00382">
    <property type="entry name" value="AAA"/>
    <property type="match status" value="2"/>
</dbReference>
<gene>
    <name evidence="10" type="ORF">BN9_036220</name>
</gene>
<feature type="transmembrane region" description="Helical" evidence="8">
    <location>
        <begin position="554"/>
        <end position="584"/>
    </location>
</feature>
<feature type="transmembrane region" description="Helical" evidence="8">
    <location>
        <begin position="442"/>
        <end position="462"/>
    </location>
</feature>
<feature type="transmembrane region" description="Helical" evidence="8">
    <location>
        <begin position="1201"/>
        <end position="1219"/>
    </location>
</feature>
<evidence type="ECO:0000256" key="6">
    <source>
        <dbReference type="ARBA" id="ARBA00022989"/>
    </source>
</evidence>
<dbReference type="Pfam" id="PF00005">
    <property type="entry name" value="ABC_tran"/>
    <property type="match status" value="2"/>
</dbReference>
<dbReference type="PANTHER" id="PTHR19241">
    <property type="entry name" value="ATP-BINDING CASSETTE TRANSPORTER"/>
    <property type="match status" value="1"/>
</dbReference>
<evidence type="ECO:0000256" key="3">
    <source>
        <dbReference type="ARBA" id="ARBA00022692"/>
    </source>
</evidence>
<feature type="transmembrane region" description="Helical" evidence="8">
    <location>
        <begin position="1296"/>
        <end position="1317"/>
    </location>
</feature>
<keyword evidence="2" id="KW-0813">Transport</keyword>
<keyword evidence="3 8" id="KW-0812">Transmembrane</keyword>
<sequence length="1322" mass="148477">MRERESSSPTRPNSAVYRQENRVEVEIVRNETRSGVEIRYQDLTIASREIVKVEETTTLWSPIVRPFLQCSNRRVQQHTILNGLCGVLKPGTMTLLLGNPGSGKSSLLKYLSGRFVEKSNTQVRGEPTYNGVGRAILQAKLPQIVTYVSQNDCHFPTLTVQETLDFSRSFTWSSKQSHSASAPSAFPLDPLSVIKRLALDNCKNTVVGNQMLRGLSGGECKRLTIAEMECGLRQVIMMDEPSAGLDSAATMDIMQYYSRIAHEHDRTIVVALQQPSPQVFELFDEIILLNDGQTIYHGPRVDAPRYFAALGLLCLPHRDFADFLLDLCTPEQRKYEVTSIDSRIPMTASEFANAFRKSSHYAHIMRQLNASNRQVSKNSFEALPEFSNSFFANIVTLTKRESLLLIRNTGMIRGKCLMTTLVGVLNSTAYDASNPTHIQISLGIYFATIMFLALTHVPLIPVHMRARQVFYRQRRSNFYQTGAYVFSVVVAQIPVGIVESVFYGSLIYWVCGMVREVVTFMLYLIILILTHISFSTLFTFLSSATADPSIAKPLAMVMIMLLVLFAGFIVSRGSIPIYLVWIYWLNPIAWSVRALAVLQYRSAQYDICVFHNIDYCKQFGKTLGQYYLSVAEVPSAREWIYYTMIVLVVYAIFNIFLTYLALTLCQFETFLSAKTKELQSDECMGYPDIQTPSNELSSKCANSHNESVVNVPYTDIFTPITLAFKDLRYSVNDPKSSKRKIELLRGISGYAMPGTMTALMGSSGAGKTTLLDVIAGRKTRGTVSGEILLNGCQVANHVIHRVTGYCEQLDTHFETSTFREALTFSAFLRQSSDVSDEMKRDSVVECLLLLGMENIADRLIQGSSVEQKKRLTIGVELAAQPSILFLDEPTSGLDACAAKLIMDGVRRVANTKRTVICTIHQPSYKVLSLFDNLLLLKRGGETVYFGALGSECSELIRHFQAINGVQKLPPGYNPATWMLECIGAGTSSSDTPSIDFVEIYKQSERKRFLDETLSIAGVDQPAENSTTFDLKNKRAASSLVQMRFVVLRFIRMYYRTPAYNLTRLVITMFLAMTFATIFSTFRLDTFQQINSGIGVIFISSFFLGIVAFNGVLPFASFQLSPFYRERSSQTYNALWYFVGSTVAELPYVLCSSLLYTAIFSPALGFTTYGDISIYWLAITLHLLLSTYMGQFIAYAVPTVELAALTGTLVNTICFLFLGFNPPAHEIPRIYQWFYVITPHRYPLAVIGALIFSKCQSPTDIGCAKLIKAPLDMKHMTTKEYAETVFNLRHDDITRNLSLSIAFILIFRFFAALALRFLNHQKR</sequence>
<dbReference type="GO" id="GO:0005524">
    <property type="term" value="F:ATP binding"/>
    <property type="evidence" value="ECO:0007669"/>
    <property type="project" value="UniProtKB-KW"/>
</dbReference>
<protein>
    <recommendedName>
        <fullName evidence="9">ABC transporter domain-containing protein</fullName>
    </recommendedName>
</protein>
<evidence type="ECO:0000256" key="4">
    <source>
        <dbReference type="ARBA" id="ARBA00022741"/>
    </source>
</evidence>
<feature type="domain" description="ABC transporter" evidence="9">
    <location>
        <begin position="722"/>
        <end position="964"/>
    </location>
</feature>
<evidence type="ECO:0000313" key="11">
    <source>
        <dbReference type="Proteomes" id="UP000053237"/>
    </source>
</evidence>
<dbReference type="EMBL" id="CAIX01000040">
    <property type="protein sequence ID" value="CCI42838.1"/>
    <property type="molecule type" value="Genomic_DNA"/>
</dbReference>
<dbReference type="Proteomes" id="UP000053237">
    <property type="component" value="Unassembled WGS sequence"/>
</dbReference>
<evidence type="ECO:0000259" key="9">
    <source>
        <dbReference type="PROSITE" id="PS50893"/>
    </source>
</evidence>
<dbReference type="InterPro" id="IPR043926">
    <property type="entry name" value="ABCG_dom"/>
</dbReference>
<dbReference type="InterPro" id="IPR013525">
    <property type="entry name" value="ABC2_TM"/>
</dbReference>
<keyword evidence="6 8" id="KW-1133">Transmembrane helix</keyword>
<feature type="domain" description="ABC transporter" evidence="9">
    <location>
        <begin position="38"/>
        <end position="316"/>
    </location>
</feature>
<evidence type="ECO:0000256" key="1">
    <source>
        <dbReference type="ARBA" id="ARBA00004141"/>
    </source>
</evidence>
<comment type="caution">
    <text evidence="10">The sequence shown here is derived from an EMBL/GenBank/DDBJ whole genome shotgun (WGS) entry which is preliminary data.</text>
</comment>
<dbReference type="InterPro" id="IPR003593">
    <property type="entry name" value="AAA+_ATPase"/>
</dbReference>
<feature type="transmembrane region" description="Helical" evidence="8">
    <location>
        <begin position="1093"/>
        <end position="1112"/>
    </location>
</feature>
<evidence type="ECO:0000256" key="5">
    <source>
        <dbReference type="ARBA" id="ARBA00022840"/>
    </source>
</evidence>
<dbReference type="GO" id="GO:0016887">
    <property type="term" value="F:ATP hydrolysis activity"/>
    <property type="evidence" value="ECO:0007669"/>
    <property type="project" value="InterPro"/>
</dbReference>
<dbReference type="PROSITE" id="PS50893">
    <property type="entry name" value="ABC_TRANSPORTER_2"/>
    <property type="match status" value="2"/>
</dbReference>
<feature type="transmembrane region" description="Helical" evidence="8">
    <location>
        <begin position="520"/>
        <end position="542"/>
    </location>
</feature>
<dbReference type="OrthoDB" id="66620at2759"/>
<comment type="subcellular location">
    <subcellularLocation>
        <location evidence="1">Membrane</location>
        <topology evidence="1">Multi-pass membrane protein</topology>
    </subcellularLocation>
</comment>
<dbReference type="Pfam" id="PF19055">
    <property type="entry name" value="ABC2_membrane_7"/>
    <property type="match status" value="2"/>
</dbReference>
<dbReference type="Gene3D" id="3.40.50.300">
    <property type="entry name" value="P-loop containing nucleotide triphosphate hydrolases"/>
    <property type="match status" value="2"/>
</dbReference>
<keyword evidence="7 8" id="KW-0472">Membrane</keyword>
<feature type="transmembrane region" description="Helical" evidence="8">
    <location>
        <begin position="1133"/>
        <end position="1159"/>
    </location>
</feature>